<keyword evidence="1" id="KW-0732">Signal</keyword>
<proteinExistence type="predicted"/>
<evidence type="ECO:0000256" key="1">
    <source>
        <dbReference type="SAM" id="SignalP"/>
    </source>
</evidence>
<dbReference type="SUPFAM" id="SSF55961">
    <property type="entry name" value="Bet v1-like"/>
    <property type="match status" value="1"/>
</dbReference>
<feature type="chain" id="PRO_5019378467" evidence="1">
    <location>
        <begin position="26"/>
        <end position="186"/>
    </location>
</feature>
<name>A0A423PFR0_9GAMM</name>
<dbReference type="EMBL" id="AYKH01000042">
    <property type="protein sequence ID" value="ROO24479.1"/>
    <property type="molecule type" value="Genomic_DNA"/>
</dbReference>
<dbReference type="PANTHER" id="PTHR39332">
    <property type="entry name" value="BLL4707 PROTEIN"/>
    <property type="match status" value="1"/>
</dbReference>
<protein>
    <submittedName>
        <fullName evidence="2">MxaD protein</fullName>
    </submittedName>
</protein>
<evidence type="ECO:0000313" key="2">
    <source>
        <dbReference type="EMBL" id="ROO24479.1"/>
    </source>
</evidence>
<dbReference type="Gene3D" id="3.30.530.20">
    <property type="match status" value="1"/>
</dbReference>
<dbReference type="AlphaFoldDB" id="A0A423PFR0"/>
<dbReference type="InterPro" id="IPR019587">
    <property type="entry name" value="Polyketide_cyclase/dehydratase"/>
</dbReference>
<comment type="caution">
    <text evidence="2">The sequence shown here is derived from an EMBL/GenBank/DDBJ whole genome shotgun (WGS) entry which is preliminary data.</text>
</comment>
<evidence type="ECO:0000313" key="3">
    <source>
        <dbReference type="Proteomes" id="UP000283993"/>
    </source>
</evidence>
<dbReference type="PANTHER" id="PTHR39332:SF7">
    <property type="entry name" value="SRPBCC FAMILY PROTEIN"/>
    <property type="match status" value="1"/>
</dbReference>
<dbReference type="CDD" id="cd07821">
    <property type="entry name" value="PYR_PYL_RCAR_like"/>
    <property type="match status" value="1"/>
</dbReference>
<feature type="signal peptide" evidence="1">
    <location>
        <begin position="1"/>
        <end position="25"/>
    </location>
</feature>
<dbReference type="Proteomes" id="UP000283993">
    <property type="component" value="Unassembled WGS sequence"/>
</dbReference>
<keyword evidence="3" id="KW-1185">Reference proteome</keyword>
<sequence length="186" mass="20164">MNRRSSLVHRLTVGALLVCSTAALAHGPTPQKAQESIHIDAPPAEVWQIVGDVSALADWQPALSAVHPSKNHDGIADETGAERVLVFADGGGEITESVDEYDPERRYMGYRLLREDPSVFPVSFYTATIEVKVADGGSEVVWKARFYRGDTGNFPEEGQTDEAAQAAIHGFFRNGLEALKTRVEGG</sequence>
<accession>A0A423PFR0</accession>
<organism evidence="2 3">
    <name type="scientific">Salinisphaera orenii MK-B5</name>
    <dbReference type="NCBI Taxonomy" id="856730"/>
    <lineage>
        <taxon>Bacteria</taxon>
        <taxon>Pseudomonadati</taxon>
        <taxon>Pseudomonadota</taxon>
        <taxon>Gammaproteobacteria</taxon>
        <taxon>Salinisphaerales</taxon>
        <taxon>Salinisphaeraceae</taxon>
        <taxon>Salinisphaera</taxon>
    </lineage>
</organism>
<dbReference type="Pfam" id="PF10604">
    <property type="entry name" value="Polyketide_cyc2"/>
    <property type="match status" value="1"/>
</dbReference>
<gene>
    <name evidence="2" type="ORF">SAOR_14895</name>
</gene>
<reference evidence="2 3" key="1">
    <citation type="submission" date="2013-10" db="EMBL/GenBank/DDBJ databases">
        <title>Salinisphaera orenii MK-B5 Genome Sequencing.</title>
        <authorList>
            <person name="Lai Q."/>
            <person name="Li C."/>
            <person name="Shao Z."/>
        </authorList>
    </citation>
    <scope>NUCLEOTIDE SEQUENCE [LARGE SCALE GENOMIC DNA]</scope>
    <source>
        <strain evidence="2 3">MK-B5</strain>
    </source>
</reference>
<dbReference type="InterPro" id="IPR023393">
    <property type="entry name" value="START-like_dom_sf"/>
</dbReference>